<keyword evidence="3" id="KW-0963">Cytoplasm</keyword>
<proteinExistence type="inferred from homology"/>
<reference evidence="11" key="1">
    <citation type="submission" date="2020-05" db="EMBL/GenBank/DDBJ databases">
        <authorList>
            <person name="Chiriac C."/>
            <person name="Salcher M."/>
            <person name="Ghai R."/>
            <person name="Kavagutti S V."/>
        </authorList>
    </citation>
    <scope>NUCLEOTIDE SEQUENCE</scope>
</reference>
<dbReference type="InterPro" id="IPR007197">
    <property type="entry name" value="rSAM"/>
</dbReference>
<dbReference type="Gene3D" id="3.40.50.12160">
    <property type="entry name" value="Methylthiotransferase, N-terminal domain"/>
    <property type="match status" value="1"/>
</dbReference>
<dbReference type="NCBIfam" id="TIGR01125">
    <property type="entry name" value="30S ribosomal protein S12 methylthiotransferase RimO"/>
    <property type="match status" value="1"/>
</dbReference>
<dbReference type="Pfam" id="PF18693">
    <property type="entry name" value="TRAM_2"/>
    <property type="match status" value="1"/>
</dbReference>
<evidence type="ECO:0000256" key="6">
    <source>
        <dbReference type="ARBA" id="ARBA00023004"/>
    </source>
</evidence>
<evidence type="ECO:0000256" key="3">
    <source>
        <dbReference type="ARBA" id="ARBA00022490"/>
    </source>
</evidence>
<dbReference type="InterPro" id="IPR012340">
    <property type="entry name" value="NA-bd_OB-fold"/>
</dbReference>
<dbReference type="GO" id="GO:0035599">
    <property type="term" value="F:aspartic acid methylthiotransferase activity"/>
    <property type="evidence" value="ECO:0007669"/>
    <property type="project" value="TreeGrafter"/>
</dbReference>
<dbReference type="InterPro" id="IPR020612">
    <property type="entry name" value="Methylthiotransferase_CS"/>
</dbReference>
<dbReference type="SFLD" id="SFLDF00274">
    <property type="entry name" value="ribosomal_protein_S12_methylth"/>
    <property type="match status" value="1"/>
</dbReference>
<dbReference type="Pfam" id="PF04055">
    <property type="entry name" value="Radical_SAM"/>
    <property type="match status" value="1"/>
</dbReference>
<dbReference type="InterPro" id="IPR023404">
    <property type="entry name" value="rSAM_horseshoe"/>
</dbReference>
<dbReference type="AlphaFoldDB" id="A0A6J7CP80"/>
<dbReference type="Gene3D" id="2.40.50.140">
    <property type="entry name" value="Nucleic acid-binding proteins"/>
    <property type="match status" value="1"/>
</dbReference>
<keyword evidence="5" id="KW-0479">Metal-binding</keyword>
<evidence type="ECO:0000256" key="2">
    <source>
        <dbReference type="ARBA" id="ARBA00022485"/>
    </source>
</evidence>
<accession>A0A6J7CP80</accession>
<protein>
    <submittedName>
        <fullName evidence="11">Unannotated protein</fullName>
    </submittedName>
</protein>
<dbReference type="SFLD" id="SFLDG01061">
    <property type="entry name" value="methylthiotransferase"/>
    <property type="match status" value="1"/>
</dbReference>
<dbReference type="InterPro" id="IPR005840">
    <property type="entry name" value="Ribosomal_uS12_MeSTrfase_RimO"/>
</dbReference>
<dbReference type="FunFam" id="3.80.30.20:FF:000001">
    <property type="entry name" value="tRNA-2-methylthio-N(6)-dimethylallyladenosine synthase 2"/>
    <property type="match status" value="1"/>
</dbReference>
<dbReference type="GO" id="GO:0046872">
    <property type="term" value="F:metal ion binding"/>
    <property type="evidence" value="ECO:0007669"/>
    <property type="project" value="UniProtKB-KW"/>
</dbReference>
<sequence>MSQIDSSRTVALVTLGCARNDVDSEELAARLEEGGWILTDDAQSADAVLVNTCGFIEAAKKDSVDALIAAADLKSDTHSPAVIAVGCMAERYGQELADELPEADAVLSFDDYKNISAIVDSVVHGQRPASHTPQDRRLLLPMAPVERQAAFHGPGRDDDQALTGRPASGPPVLRKRLDDSPVANLKLASGCDRRCTFCAIPMFRGSFLSRRPGEVLDEAKWLAQSGARELILVSENSTSYGKDLGALGALEELLPEIASLEGIARVRVAYLQPAEMRPALVKAMVQTPNVANYFDLSFQHSSGEVLRRMQRFGDTDSFLTLIASIRELAPDAGIRSNIIVGFPGETQQDVAELERFLTLARLDAIGVFGYSDEEGTAAVELPNKLDPDVVRARVEHFASLADELMSQRAEDRIGEKIQVLIEAVEEGVLTGRAAHQGPETDGDVTIGYSPQADRRAIVIGDLVSATVVANDGADLVATLDN</sequence>
<dbReference type="GO" id="GO:0006400">
    <property type="term" value="P:tRNA modification"/>
    <property type="evidence" value="ECO:0007669"/>
    <property type="project" value="InterPro"/>
</dbReference>
<feature type="domain" description="MTTase N-terminal" evidence="9">
    <location>
        <begin position="8"/>
        <end position="124"/>
    </location>
</feature>
<keyword evidence="6" id="KW-0408">Iron</keyword>
<organism evidence="11">
    <name type="scientific">freshwater metagenome</name>
    <dbReference type="NCBI Taxonomy" id="449393"/>
    <lineage>
        <taxon>unclassified sequences</taxon>
        <taxon>metagenomes</taxon>
        <taxon>ecological metagenomes</taxon>
    </lineage>
</organism>
<feature type="region of interest" description="Disordered" evidence="8">
    <location>
        <begin position="150"/>
        <end position="175"/>
    </location>
</feature>
<dbReference type="Gene3D" id="3.80.30.20">
    <property type="entry name" value="tm_1862 like domain"/>
    <property type="match status" value="1"/>
</dbReference>
<keyword evidence="2" id="KW-0004">4Fe-4S</keyword>
<dbReference type="PROSITE" id="PS51449">
    <property type="entry name" value="MTTASE_N"/>
    <property type="match status" value="1"/>
</dbReference>
<evidence type="ECO:0000259" key="9">
    <source>
        <dbReference type="PROSITE" id="PS51449"/>
    </source>
</evidence>
<evidence type="ECO:0000313" key="11">
    <source>
        <dbReference type="EMBL" id="CAB4859560.1"/>
    </source>
</evidence>
<dbReference type="InterPro" id="IPR013848">
    <property type="entry name" value="Methylthiotransferase_N"/>
</dbReference>
<dbReference type="InterPro" id="IPR002792">
    <property type="entry name" value="TRAM_dom"/>
</dbReference>
<dbReference type="PANTHER" id="PTHR43837">
    <property type="entry name" value="RIBOSOMAL PROTEIN S12 METHYLTHIOTRANSFERASE RIMO"/>
    <property type="match status" value="1"/>
</dbReference>
<dbReference type="GO" id="GO:0051539">
    <property type="term" value="F:4 iron, 4 sulfur cluster binding"/>
    <property type="evidence" value="ECO:0007669"/>
    <property type="project" value="UniProtKB-KW"/>
</dbReference>
<keyword evidence="4" id="KW-0949">S-adenosyl-L-methionine</keyword>
<dbReference type="InterPro" id="IPR006638">
    <property type="entry name" value="Elp3/MiaA/NifB-like_rSAM"/>
</dbReference>
<dbReference type="SMART" id="SM00729">
    <property type="entry name" value="Elp3"/>
    <property type="match status" value="1"/>
</dbReference>
<dbReference type="InterPro" id="IPR038135">
    <property type="entry name" value="Methylthiotransferase_N_sf"/>
</dbReference>
<evidence type="ECO:0000256" key="4">
    <source>
        <dbReference type="ARBA" id="ARBA00022691"/>
    </source>
</evidence>
<dbReference type="CDD" id="cd01335">
    <property type="entry name" value="Radical_SAM"/>
    <property type="match status" value="1"/>
</dbReference>
<feature type="domain" description="Radical SAM core" evidence="10">
    <location>
        <begin position="177"/>
        <end position="408"/>
    </location>
</feature>
<dbReference type="PROSITE" id="PS51918">
    <property type="entry name" value="RADICAL_SAM"/>
    <property type="match status" value="1"/>
</dbReference>
<dbReference type="InterPro" id="IPR058240">
    <property type="entry name" value="rSAM_sf"/>
</dbReference>
<evidence type="ECO:0000256" key="5">
    <source>
        <dbReference type="ARBA" id="ARBA00022723"/>
    </source>
</evidence>
<evidence type="ECO:0000256" key="1">
    <source>
        <dbReference type="ARBA" id="ARBA00001966"/>
    </source>
</evidence>
<dbReference type="EMBL" id="CAFBLM010000003">
    <property type="protein sequence ID" value="CAB4859560.1"/>
    <property type="molecule type" value="Genomic_DNA"/>
</dbReference>
<dbReference type="PANTHER" id="PTHR43837:SF1">
    <property type="entry name" value="RIBOSOMAL PROTEIN US12 METHYLTHIOTRANSFERASE RIMO"/>
    <property type="match status" value="1"/>
</dbReference>
<dbReference type="GO" id="GO:0005829">
    <property type="term" value="C:cytosol"/>
    <property type="evidence" value="ECO:0007669"/>
    <property type="project" value="TreeGrafter"/>
</dbReference>
<dbReference type="HAMAP" id="MF_01865">
    <property type="entry name" value="MTTase_RimO"/>
    <property type="match status" value="1"/>
</dbReference>
<gene>
    <name evidence="11" type="ORF">UFOPK3401_00169</name>
</gene>
<evidence type="ECO:0000256" key="7">
    <source>
        <dbReference type="ARBA" id="ARBA00023014"/>
    </source>
</evidence>
<evidence type="ECO:0000256" key="8">
    <source>
        <dbReference type="SAM" id="MobiDB-lite"/>
    </source>
</evidence>
<dbReference type="InterPro" id="IPR005839">
    <property type="entry name" value="Methylthiotransferase"/>
</dbReference>
<dbReference type="SUPFAM" id="SSF102114">
    <property type="entry name" value="Radical SAM enzymes"/>
    <property type="match status" value="1"/>
</dbReference>
<keyword evidence="7" id="KW-0411">Iron-sulfur</keyword>
<comment type="cofactor">
    <cofactor evidence="1">
        <name>[4Fe-4S] cluster</name>
        <dbReference type="ChEBI" id="CHEBI:49883"/>
    </cofactor>
</comment>
<dbReference type="Pfam" id="PF00919">
    <property type="entry name" value="UPF0004"/>
    <property type="match status" value="1"/>
</dbReference>
<dbReference type="SFLD" id="SFLDG01082">
    <property type="entry name" value="B12-binding_domain_containing"/>
    <property type="match status" value="1"/>
</dbReference>
<name>A0A6J7CP80_9ZZZZ</name>
<evidence type="ECO:0000259" key="10">
    <source>
        <dbReference type="PROSITE" id="PS51918"/>
    </source>
</evidence>
<dbReference type="PROSITE" id="PS01278">
    <property type="entry name" value="MTTASE_RADICAL"/>
    <property type="match status" value="1"/>
</dbReference>
<dbReference type="SFLD" id="SFLDS00029">
    <property type="entry name" value="Radical_SAM"/>
    <property type="match status" value="1"/>
</dbReference>